<accession>A0A9P0KV28</accession>
<comment type="caution">
    <text evidence="1">The sequence shown here is derived from an EMBL/GenBank/DDBJ whole genome shotgun (WGS) entry which is preliminary data.</text>
</comment>
<dbReference type="AlphaFoldDB" id="A0A9P0KV28"/>
<organism evidence="1 2">
    <name type="scientific">Acanthoscelides obtectus</name>
    <name type="common">Bean weevil</name>
    <name type="synonym">Bruchus obtectus</name>
    <dbReference type="NCBI Taxonomy" id="200917"/>
    <lineage>
        <taxon>Eukaryota</taxon>
        <taxon>Metazoa</taxon>
        <taxon>Ecdysozoa</taxon>
        <taxon>Arthropoda</taxon>
        <taxon>Hexapoda</taxon>
        <taxon>Insecta</taxon>
        <taxon>Pterygota</taxon>
        <taxon>Neoptera</taxon>
        <taxon>Endopterygota</taxon>
        <taxon>Coleoptera</taxon>
        <taxon>Polyphaga</taxon>
        <taxon>Cucujiformia</taxon>
        <taxon>Chrysomeloidea</taxon>
        <taxon>Chrysomelidae</taxon>
        <taxon>Bruchinae</taxon>
        <taxon>Bruchini</taxon>
        <taxon>Acanthoscelides</taxon>
    </lineage>
</organism>
<reference evidence="1" key="1">
    <citation type="submission" date="2022-03" db="EMBL/GenBank/DDBJ databases">
        <authorList>
            <person name="Sayadi A."/>
        </authorList>
    </citation>
    <scope>NUCLEOTIDE SEQUENCE</scope>
</reference>
<name>A0A9P0KV28_ACAOB</name>
<dbReference type="EMBL" id="CAKOFQ010006917">
    <property type="protein sequence ID" value="CAH1982145.1"/>
    <property type="molecule type" value="Genomic_DNA"/>
</dbReference>
<gene>
    <name evidence="1" type="ORF">ACAOBT_LOCUS14856</name>
</gene>
<sequence length="52" mass="5862">MTFSAFPAYFSVVGVTDLVHLSEKIKKHENSKTQLHNSMELALLRLLTSQLS</sequence>
<keyword evidence="2" id="KW-1185">Reference proteome</keyword>
<proteinExistence type="predicted"/>
<evidence type="ECO:0000313" key="1">
    <source>
        <dbReference type="EMBL" id="CAH1982145.1"/>
    </source>
</evidence>
<evidence type="ECO:0000313" key="2">
    <source>
        <dbReference type="Proteomes" id="UP001152888"/>
    </source>
</evidence>
<dbReference type="Proteomes" id="UP001152888">
    <property type="component" value="Unassembled WGS sequence"/>
</dbReference>
<protein>
    <submittedName>
        <fullName evidence="1">Uncharacterized protein</fullName>
    </submittedName>
</protein>